<dbReference type="InterPro" id="IPR014044">
    <property type="entry name" value="CAP_dom"/>
</dbReference>
<evidence type="ECO:0000259" key="2">
    <source>
        <dbReference type="Pfam" id="PF00188"/>
    </source>
</evidence>
<name>A0A975EQA3_9RHOB</name>
<dbReference type="CDD" id="cd05379">
    <property type="entry name" value="CAP_bacterial"/>
    <property type="match status" value="1"/>
</dbReference>
<dbReference type="SUPFAM" id="SSF55797">
    <property type="entry name" value="PR-1-like"/>
    <property type="match status" value="1"/>
</dbReference>
<gene>
    <name evidence="3" type="ORF">HZ995_12375</name>
</gene>
<dbReference type="KEGG" id="cact:HZ995_12375"/>
<evidence type="ECO:0000256" key="1">
    <source>
        <dbReference type="SAM" id="SignalP"/>
    </source>
</evidence>
<feature type="domain" description="SCP" evidence="2">
    <location>
        <begin position="32"/>
        <end position="132"/>
    </location>
</feature>
<protein>
    <submittedName>
        <fullName evidence="3">CAP domain-containing protein</fullName>
    </submittedName>
</protein>
<dbReference type="EMBL" id="CP060010">
    <property type="protein sequence ID" value="QTN35271.1"/>
    <property type="molecule type" value="Genomic_DNA"/>
</dbReference>
<dbReference type="Gene3D" id="3.40.33.10">
    <property type="entry name" value="CAP"/>
    <property type="match status" value="1"/>
</dbReference>
<dbReference type="InterPro" id="IPR035940">
    <property type="entry name" value="CAP_sf"/>
</dbReference>
<organism evidence="3 4">
    <name type="scientific">Cognatishimia activa</name>
    <dbReference type="NCBI Taxonomy" id="1715691"/>
    <lineage>
        <taxon>Bacteria</taxon>
        <taxon>Pseudomonadati</taxon>
        <taxon>Pseudomonadota</taxon>
        <taxon>Alphaproteobacteria</taxon>
        <taxon>Rhodobacterales</taxon>
        <taxon>Paracoccaceae</taxon>
        <taxon>Cognatishimia</taxon>
    </lineage>
</organism>
<sequence>MRAMGLKTILLGAVLVSGLFSYAQAGSGRDVVRLTNEFRTSNNLPALKLSPLLESIAATHGSDMRYHGFFSHMGTDGTSVADRALRQGYNYCLIAENIAVGQRSAKRVTKDWIKSRGHRENLLNIGVTEIGVIQEGNYWVMVLGRRC</sequence>
<proteinExistence type="predicted"/>
<dbReference type="Pfam" id="PF00188">
    <property type="entry name" value="CAP"/>
    <property type="match status" value="1"/>
</dbReference>
<dbReference type="Proteomes" id="UP000665026">
    <property type="component" value="Chromosome"/>
</dbReference>
<dbReference type="AlphaFoldDB" id="A0A975EQA3"/>
<dbReference type="PANTHER" id="PTHR31157">
    <property type="entry name" value="SCP DOMAIN-CONTAINING PROTEIN"/>
    <property type="match status" value="1"/>
</dbReference>
<keyword evidence="1" id="KW-0732">Signal</keyword>
<feature type="signal peptide" evidence="1">
    <location>
        <begin position="1"/>
        <end position="25"/>
    </location>
</feature>
<dbReference type="RefSeq" id="WP_209355957.1">
    <property type="nucleotide sequence ID" value="NZ_CP060010.1"/>
</dbReference>
<reference evidence="3" key="1">
    <citation type="submission" date="2020-07" db="EMBL/GenBank/DDBJ databases">
        <title>Genome sequences of bacteria associated with the marine, planktonic diatom Thalassiosira profunda strain ECT2AJA-044.</title>
        <authorList>
            <person name="Gargas C.B."/>
            <person name="Roberts W.R."/>
            <person name="Alverson A.J."/>
        </authorList>
    </citation>
    <scope>NUCLEOTIDE SEQUENCE</scope>
    <source>
        <strain evidence="3">ECT2AJA-044</strain>
    </source>
</reference>
<accession>A0A975EQA3</accession>
<evidence type="ECO:0000313" key="3">
    <source>
        <dbReference type="EMBL" id="QTN35271.1"/>
    </source>
</evidence>
<feature type="chain" id="PRO_5037125107" evidence="1">
    <location>
        <begin position="26"/>
        <end position="147"/>
    </location>
</feature>
<evidence type="ECO:0000313" key="4">
    <source>
        <dbReference type="Proteomes" id="UP000665026"/>
    </source>
</evidence>
<dbReference type="PANTHER" id="PTHR31157:SF1">
    <property type="entry name" value="SCP DOMAIN-CONTAINING PROTEIN"/>
    <property type="match status" value="1"/>
</dbReference>